<dbReference type="Proteomes" id="UP001327560">
    <property type="component" value="Chromosome 6"/>
</dbReference>
<evidence type="ECO:0000313" key="5">
    <source>
        <dbReference type="EMBL" id="WOL11278.1"/>
    </source>
</evidence>
<evidence type="ECO:0000256" key="2">
    <source>
        <dbReference type="ARBA" id="ARBA00022737"/>
    </source>
</evidence>
<dbReference type="AlphaFoldDB" id="A0AAQ3QJ59"/>
<comment type="subcellular location">
    <subcellularLocation>
        <location evidence="1">Endomembrane system</location>
    </subcellularLocation>
</comment>
<proteinExistence type="predicted"/>
<reference evidence="5 6" key="1">
    <citation type="submission" date="2023-10" db="EMBL/GenBank/DDBJ databases">
        <title>Chromosome-scale genome assembly provides insights into flower coloration mechanisms of Canna indica.</title>
        <authorList>
            <person name="Li C."/>
        </authorList>
    </citation>
    <scope>NUCLEOTIDE SEQUENCE [LARGE SCALE GENOMIC DNA]</scope>
    <source>
        <tissue evidence="5">Flower</tissue>
    </source>
</reference>
<dbReference type="Pfam" id="PF11904">
    <property type="entry name" value="ANKRD13_C"/>
    <property type="match status" value="1"/>
</dbReference>
<gene>
    <name evidence="5" type="ORF">Cni_G20040</name>
</gene>
<evidence type="ECO:0000256" key="3">
    <source>
        <dbReference type="ARBA" id="ARBA00023136"/>
    </source>
</evidence>
<name>A0AAQ3QJ59_9LILI</name>
<protein>
    <recommendedName>
        <fullName evidence="4">Ankyrin repeat domain-containing protein</fullName>
    </recommendedName>
</protein>
<dbReference type="InterPro" id="IPR055285">
    <property type="entry name" value="ANKRD13_C"/>
</dbReference>
<dbReference type="EMBL" id="CP136895">
    <property type="protein sequence ID" value="WOL11278.1"/>
    <property type="molecule type" value="Genomic_DNA"/>
</dbReference>
<evidence type="ECO:0000313" key="6">
    <source>
        <dbReference type="Proteomes" id="UP001327560"/>
    </source>
</evidence>
<feature type="domain" description="Ankyrin repeat" evidence="4">
    <location>
        <begin position="2"/>
        <end position="56"/>
    </location>
</feature>
<dbReference type="PANTHER" id="PTHR12447">
    <property type="entry name" value="ANKYRIN REPEAT DOMAIN-CONTAINING PROTEIN 13"/>
    <property type="match status" value="1"/>
</dbReference>
<dbReference type="InterPro" id="IPR021832">
    <property type="entry name" value="ANKRD13"/>
</dbReference>
<evidence type="ECO:0000259" key="4">
    <source>
        <dbReference type="Pfam" id="PF11904"/>
    </source>
</evidence>
<organism evidence="5 6">
    <name type="scientific">Canna indica</name>
    <name type="common">Indian-shot</name>
    <dbReference type="NCBI Taxonomy" id="4628"/>
    <lineage>
        <taxon>Eukaryota</taxon>
        <taxon>Viridiplantae</taxon>
        <taxon>Streptophyta</taxon>
        <taxon>Embryophyta</taxon>
        <taxon>Tracheophyta</taxon>
        <taxon>Spermatophyta</taxon>
        <taxon>Magnoliopsida</taxon>
        <taxon>Liliopsida</taxon>
        <taxon>Zingiberales</taxon>
        <taxon>Cannaceae</taxon>
        <taxon>Canna</taxon>
    </lineage>
</organism>
<keyword evidence="3" id="KW-0472">Membrane</keyword>
<dbReference type="GO" id="GO:0005737">
    <property type="term" value="C:cytoplasm"/>
    <property type="evidence" value="ECO:0007669"/>
    <property type="project" value="TreeGrafter"/>
</dbReference>
<sequence>MVKSLRPVVWLTEDFPLKLEELMPLPDMLANKVKAVWRLRELLTTKFPPGTFRVKVSDEGQRFDAGEVAEGGRNGADEVVPSEVEAGEGWQGSISRHDSFVNSSLDTFYPTGSIISIVYELMVHISAQHQELLLSIKPIV</sequence>
<dbReference type="PANTHER" id="PTHR12447:SF7">
    <property type="entry name" value="ANKYRIN REPEAT FAMILY PROTEIN"/>
    <property type="match status" value="1"/>
</dbReference>
<dbReference type="GO" id="GO:0012505">
    <property type="term" value="C:endomembrane system"/>
    <property type="evidence" value="ECO:0007669"/>
    <property type="project" value="UniProtKB-SubCell"/>
</dbReference>
<evidence type="ECO:0000256" key="1">
    <source>
        <dbReference type="ARBA" id="ARBA00004308"/>
    </source>
</evidence>
<accession>A0AAQ3QJ59</accession>
<keyword evidence="6" id="KW-1185">Reference proteome</keyword>
<keyword evidence="2" id="KW-0677">Repeat</keyword>